<gene>
    <name evidence="5" type="ORF">AMECASPLE_034507</name>
</gene>
<reference evidence="5 6" key="1">
    <citation type="submission" date="2021-06" db="EMBL/GenBank/DDBJ databases">
        <authorList>
            <person name="Palmer J.M."/>
        </authorList>
    </citation>
    <scope>NUCLEOTIDE SEQUENCE [LARGE SCALE GENOMIC DNA]</scope>
    <source>
        <strain evidence="5 6">AS_MEX2019</strain>
        <tissue evidence="5">Muscle</tissue>
    </source>
</reference>
<organism evidence="5 6">
    <name type="scientific">Ameca splendens</name>
    <dbReference type="NCBI Taxonomy" id="208324"/>
    <lineage>
        <taxon>Eukaryota</taxon>
        <taxon>Metazoa</taxon>
        <taxon>Chordata</taxon>
        <taxon>Craniata</taxon>
        <taxon>Vertebrata</taxon>
        <taxon>Euteleostomi</taxon>
        <taxon>Actinopterygii</taxon>
        <taxon>Neopterygii</taxon>
        <taxon>Teleostei</taxon>
        <taxon>Neoteleostei</taxon>
        <taxon>Acanthomorphata</taxon>
        <taxon>Ovalentaria</taxon>
        <taxon>Atherinomorphae</taxon>
        <taxon>Cyprinodontiformes</taxon>
        <taxon>Goodeidae</taxon>
        <taxon>Ameca</taxon>
    </lineage>
</organism>
<evidence type="ECO:0000256" key="1">
    <source>
        <dbReference type="ARBA" id="ARBA00004613"/>
    </source>
</evidence>
<dbReference type="SUPFAM" id="SSF56496">
    <property type="entry name" value="Fibrinogen C-terminal domain-like"/>
    <property type="match status" value="1"/>
</dbReference>
<keyword evidence="2" id="KW-0964">Secreted</keyword>
<dbReference type="Gene3D" id="3.90.215.10">
    <property type="entry name" value="Gamma Fibrinogen, chain A, domain 1"/>
    <property type="match status" value="1"/>
</dbReference>
<comment type="subcellular location">
    <subcellularLocation>
        <location evidence="1">Secreted</location>
    </subcellularLocation>
</comment>
<dbReference type="InterPro" id="IPR037579">
    <property type="entry name" value="FIB_ANG-like"/>
</dbReference>
<dbReference type="Pfam" id="PF00147">
    <property type="entry name" value="Fibrinogen_C"/>
    <property type="match status" value="1"/>
</dbReference>
<evidence type="ECO:0000256" key="3">
    <source>
        <dbReference type="ARBA" id="ARBA00023157"/>
    </source>
</evidence>
<evidence type="ECO:0000313" key="6">
    <source>
        <dbReference type="Proteomes" id="UP001469553"/>
    </source>
</evidence>
<dbReference type="InterPro" id="IPR014716">
    <property type="entry name" value="Fibrinogen_a/b/g_C_1"/>
</dbReference>
<dbReference type="PANTHER" id="PTHR47221">
    <property type="entry name" value="FIBRINOGEN ALPHA CHAIN"/>
    <property type="match status" value="1"/>
</dbReference>
<evidence type="ECO:0000256" key="2">
    <source>
        <dbReference type="ARBA" id="ARBA00022525"/>
    </source>
</evidence>
<dbReference type="PROSITE" id="PS51406">
    <property type="entry name" value="FIBRINOGEN_C_2"/>
    <property type="match status" value="1"/>
</dbReference>
<comment type="caution">
    <text evidence="5">The sequence shown here is derived from an EMBL/GenBank/DDBJ whole genome shotgun (WGS) entry which is preliminary data.</text>
</comment>
<dbReference type="Proteomes" id="UP001469553">
    <property type="component" value="Unassembled WGS sequence"/>
</dbReference>
<name>A0ABV0XWF0_9TELE</name>
<dbReference type="Gene3D" id="4.10.530.10">
    <property type="entry name" value="Gamma-fibrinogen Carboxyl Terminal Fragment, domain 2"/>
    <property type="match status" value="1"/>
</dbReference>
<dbReference type="InterPro" id="IPR036056">
    <property type="entry name" value="Fibrinogen-like_C"/>
</dbReference>
<proteinExistence type="predicted"/>
<feature type="domain" description="Fibrinogen C-terminal" evidence="4">
    <location>
        <begin position="1"/>
        <end position="124"/>
    </location>
</feature>
<evidence type="ECO:0000313" key="5">
    <source>
        <dbReference type="EMBL" id="MEQ2285691.1"/>
    </source>
</evidence>
<protein>
    <recommendedName>
        <fullName evidence="4">Fibrinogen C-terminal domain-containing protein</fullName>
    </recommendedName>
</protein>
<accession>A0ABV0XWF0</accession>
<keyword evidence="6" id="KW-1185">Reference proteome</keyword>
<dbReference type="EMBL" id="JAHRIP010014304">
    <property type="protein sequence ID" value="MEQ2285691.1"/>
    <property type="molecule type" value="Genomic_DNA"/>
</dbReference>
<dbReference type="PANTHER" id="PTHR47221:SF7">
    <property type="entry name" value="FIBRINOGEN BETA CHAIN"/>
    <property type="match status" value="1"/>
</dbReference>
<keyword evidence="3" id="KW-1015">Disulfide bond</keyword>
<sequence>MRKENELRVDMDDWEGAQAFAQYSSISIDSENTGYQLHLSSFTGGTAGDSLSNQKDMKFTTFDKDQDQSDENCAQHFLGGFWYNTCHMANPTGIYAPHGAIEFENFHVIWQLGRAGTTPLRLLQ</sequence>
<dbReference type="SMART" id="SM00186">
    <property type="entry name" value="FBG"/>
    <property type="match status" value="1"/>
</dbReference>
<evidence type="ECO:0000259" key="4">
    <source>
        <dbReference type="PROSITE" id="PS51406"/>
    </source>
</evidence>
<dbReference type="InterPro" id="IPR002181">
    <property type="entry name" value="Fibrinogen_a/b/g_C_dom"/>
</dbReference>